<dbReference type="STRING" id="266892.SAMN04488054_13026"/>
<dbReference type="PANTHER" id="PTHR43134:SF3">
    <property type="entry name" value="FLAGELLAR BIOSYNTHESIS PROTEIN FLHF"/>
    <property type="match status" value="1"/>
</dbReference>
<evidence type="ECO:0000259" key="16">
    <source>
        <dbReference type="SMART" id="SM00962"/>
    </source>
</evidence>
<accession>A0A1I4PQJ9</accession>
<evidence type="ECO:0000256" key="12">
    <source>
        <dbReference type="ARBA" id="ARBA00025337"/>
    </source>
</evidence>
<comment type="subcellular location">
    <subcellularLocation>
        <location evidence="1">Cell membrane</location>
        <topology evidence="1">Peripheral membrane protein</topology>
        <orientation evidence="1">Cytoplasmic side</orientation>
    </subcellularLocation>
</comment>
<evidence type="ECO:0000256" key="8">
    <source>
        <dbReference type="ARBA" id="ARBA00022927"/>
    </source>
</evidence>
<dbReference type="EMBL" id="FOTY01000030">
    <property type="protein sequence ID" value="SFM30171.1"/>
    <property type="molecule type" value="Genomic_DNA"/>
</dbReference>
<evidence type="ECO:0000256" key="11">
    <source>
        <dbReference type="ARBA" id="ARBA00023225"/>
    </source>
</evidence>
<sequence length="378" mass="42146">MKVKKYTAGTMPEAMTKIQAELGDDAVILNSKHVNSGGFLGLFMKKNIEVIAAKEETPAAAPGPPKKQQASAQQKTAPSQAATAPSKEKLEEEVQELKTMVNGLYEKSHTSTTGYPAPIQTVADMLEEQEVEEVWTYELLKHLLGEWYRSFEEADSENVKEWTASYLSRLLPQHMGPSASMSKIINLVGPTGVGKTTTAAKIAAYYHLEEKKSVAFITTDTYRIAAVEQLKTYAEILDIPVAVAYSIEDFREAKEQFADKDLVIVDSAGRNFTNPLYVKELGKIIDFEEEMQTYLVLALTSKFKDMKTIYEQFSLLTIDRFVFTKKDETATYGALFNLMAHTGIPAAYITYGQSVPDDMEEADHTKVMQWLLGENGNE</sequence>
<keyword evidence="17" id="KW-0282">Flagellum</keyword>
<comment type="function">
    <text evidence="12">Necessary for flagellar biosynthesis. May be involved in translocation of the flagellum.</text>
</comment>
<dbReference type="AlphaFoldDB" id="A0A1I4PQJ9"/>
<feature type="domain" description="SRP54-type proteins GTP-binding" evidence="16">
    <location>
        <begin position="182"/>
        <end position="373"/>
    </location>
</feature>
<keyword evidence="10" id="KW-0472">Membrane</keyword>
<dbReference type="CDD" id="cd17873">
    <property type="entry name" value="FlhF"/>
    <property type="match status" value="1"/>
</dbReference>
<evidence type="ECO:0000256" key="6">
    <source>
        <dbReference type="ARBA" id="ARBA00022741"/>
    </source>
</evidence>
<dbReference type="GO" id="GO:0015031">
    <property type="term" value="P:protein transport"/>
    <property type="evidence" value="ECO:0007669"/>
    <property type="project" value="UniProtKB-KW"/>
</dbReference>
<keyword evidence="4" id="KW-0813">Transport</keyword>
<evidence type="ECO:0000259" key="15">
    <source>
        <dbReference type="SMART" id="SM00382"/>
    </source>
</evidence>
<keyword evidence="9" id="KW-0342">GTP-binding</keyword>
<evidence type="ECO:0000313" key="18">
    <source>
        <dbReference type="Proteomes" id="UP000199668"/>
    </source>
</evidence>
<dbReference type="RefSeq" id="WP_090928122.1">
    <property type="nucleotide sequence ID" value="NZ_FOTY01000030.1"/>
</dbReference>
<dbReference type="GO" id="GO:0005525">
    <property type="term" value="F:GTP binding"/>
    <property type="evidence" value="ECO:0007669"/>
    <property type="project" value="UniProtKB-UniRule"/>
</dbReference>
<name>A0A1I4PQJ9_9BACI</name>
<keyword evidence="11" id="KW-1006">Bacterial flagellum protein export</keyword>
<evidence type="ECO:0000256" key="1">
    <source>
        <dbReference type="ARBA" id="ARBA00004413"/>
    </source>
</evidence>
<evidence type="ECO:0000256" key="5">
    <source>
        <dbReference type="ARBA" id="ARBA00022475"/>
    </source>
</evidence>
<dbReference type="InterPro" id="IPR003593">
    <property type="entry name" value="AAA+_ATPase"/>
</dbReference>
<dbReference type="SMART" id="SM00382">
    <property type="entry name" value="AAA"/>
    <property type="match status" value="1"/>
</dbReference>
<organism evidence="17 18">
    <name type="scientific">Salibacterium qingdaonense</name>
    <dbReference type="NCBI Taxonomy" id="266892"/>
    <lineage>
        <taxon>Bacteria</taxon>
        <taxon>Bacillati</taxon>
        <taxon>Bacillota</taxon>
        <taxon>Bacilli</taxon>
        <taxon>Bacillales</taxon>
        <taxon>Bacillaceae</taxon>
    </lineage>
</organism>
<dbReference type="InterPro" id="IPR020006">
    <property type="entry name" value="FlhF"/>
</dbReference>
<feature type="compositionally biased region" description="Low complexity" evidence="14">
    <location>
        <begin position="66"/>
        <end position="85"/>
    </location>
</feature>
<dbReference type="OrthoDB" id="9778554at2"/>
<keyword evidence="5" id="KW-1003">Cell membrane</keyword>
<reference evidence="17 18" key="1">
    <citation type="submission" date="2016-10" db="EMBL/GenBank/DDBJ databases">
        <authorList>
            <person name="de Groot N.N."/>
        </authorList>
    </citation>
    <scope>NUCLEOTIDE SEQUENCE [LARGE SCALE GENOMIC DNA]</scope>
    <source>
        <strain evidence="17 18">CGMCC 1.6134</strain>
    </source>
</reference>
<dbReference type="GO" id="GO:0003924">
    <property type="term" value="F:GTPase activity"/>
    <property type="evidence" value="ECO:0007669"/>
    <property type="project" value="UniProtKB-UniRule"/>
</dbReference>
<dbReference type="PANTHER" id="PTHR43134">
    <property type="entry name" value="SIGNAL RECOGNITION PARTICLE RECEPTOR SUBUNIT ALPHA"/>
    <property type="match status" value="1"/>
</dbReference>
<dbReference type="SUPFAM" id="SSF52540">
    <property type="entry name" value="P-loop containing nucleoside triphosphate hydrolases"/>
    <property type="match status" value="1"/>
</dbReference>
<dbReference type="Pfam" id="PF00448">
    <property type="entry name" value="SRP54"/>
    <property type="match status" value="1"/>
</dbReference>
<proteinExistence type="inferred from homology"/>
<keyword evidence="18" id="KW-1185">Reference proteome</keyword>
<dbReference type="InterPro" id="IPR027417">
    <property type="entry name" value="P-loop_NTPase"/>
</dbReference>
<evidence type="ECO:0000256" key="14">
    <source>
        <dbReference type="SAM" id="MobiDB-lite"/>
    </source>
</evidence>
<evidence type="ECO:0000256" key="7">
    <source>
        <dbReference type="ARBA" id="ARBA00022795"/>
    </source>
</evidence>
<dbReference type="Proteomes" id="UP000199668">
    <property type="component" value="Unassembled WGS sequence"/>
</dbReference>
<dbReference type="GO" id="GO:0006614">
    <property type="term" value="P:SRP-dependent cotranslational protein targeting to membrane"/>
    <property type="evidence" value="ECO:0007669"/>
    <property type="project" value="UniProtKB-UniRule"/>
</dbReference>
<feature type="domain" description="AAA+ ATPase" evidence="15">
    <location>
        <begin position="181"/>
        <end position="345"/>
    </location>
</feature>
<dbReference type="InterPro" id="IPR047040">
    <property type="entry name" value="FlhF__GTPase_dom"/>
</dbReference>
<keyword evidence="7" id="KW-1005">Bacterial flagellum biogenesis</keyword>
<keyword evidence="17" id="KW-0969">Cilium</keyword>
<dbReference type="GO" id="GO:0005047">
    <property type="term" value="F:signal recognition particle binding"/>
    <property type="evidence" value="ECO:0007669"/>
    <property type="project" value="TreeGrafter"/>
</dbReference>
<dbReference type="NCBIfam" id="TIGR03499">
    <property type="entry name" value="FlhF"/>
    <property type="match status" value="1"/>
</dbReference>
<dbReference type="InterPro" id="IPR000897">
    <property type="entry name" value="SRP54_GTPase_dom"/>
</dbReference>
<evidence type="ECO:0000256" key="9">
    <source>
        <dbReference type="ARBA" id="ARBA00023134"/>
    </source>
</evidence>
<evidence type="ECO:0000256" key="13">
    <source>
        <dbReference type="NCBIfam" id="TIGR03499"/>
    </source>
</evidence>
<dbReference type="FunFam" id="3.40.50.300:FF:000695">
    <property type="entry name" value="Flagellar biosynthesis regulator FlhF"/>
    <property type="match status" value="1"/>
</dbReference>
<feature type="region of interest" description="Disordered" evidence="14">
    <location>
        <begin position="56"/>
        <end position="93"/>
    </location>
</feature>
<protein>
    <recommendedName>
        <fullName evidence="3 13">Flagellar biosynthesis protein FlhF</fullName>
    </recommendedName>
</protein>
<keyword evidence="6" id="KW-0547">Nucleotide-binding</keyword>
<keyword evidence="8" id="KW-0653">Protein transport</keyword>
<gene>
    <name evidence="17" type="ORF">SAMN04488054_13026</name>
</gene>
<evidence type="ECO:0000256" key="3">
    <source>
        <dbReference type="ARBA" id="ARBA00014919"/>
    </source>
</evidence>
<dbReference type="SMART" id="SM00962">
    <property type="entry name" value="SRP54"/>
    <property type="match status" value="1"/>
</dbReference>
<evidence type="ECO:0000256" key="2">
    <source>
        <dbReference type="ARBA" id="ARBA00008531"/>
    </source>
</evidence>
<dbReference type="Gene3D" id="3.40.50.300">
    <property type="entry name" value="P-loop containing nucleotide triphosphate hydrolases"/>
    <property type="match status" value="1"/>
</dbReference>
<evidence type="ECO:0000313" key="17">
    <source>
        <dbReference type="EMBL" id="SFM30171.1"/>
    </source>
</evidence>
<dbReference type="GO" id="GO:0005886">
    <property type="term" value="C:plasma membrane"/>
    <property type="evidence" value="ECO:0007669"/>
    <property type="project" value="UniProtKB-SubCell"/>
</dbReference>
<dbReference type="GO" id="GO:0044781">
    <property type="term" value="P:bacterial-type flagellum organization"/>
    <property type="evidence" value="ECO:0007669"/>
    <property type="project" value="UniProtKB-UniRule"/>
</dbReference>
<evidence type="ECO:0000256" key="10">
    <source>
        <dbReference type="ARBA" id="ARBA00023136"/>
    </source>
</evidence>
<comment type="similarity">
    <text evidence="2">Belongs to the GTP-binding SRP family.</text>
</comment>
<evidence type="ECO:0000256" key="4">
    <source>
        <dbReference type="ARBA" id="ARBA00022448"/>
    </source>
</evidence>
<keyword evidence="17" id="KW-0966">Cell projection</keyword>
<dbReference type="Gene3D" id="1.20.120.1380">
    <property type="entry name" value="Flagellar FlhF biosynthesis protein, N domain"/>
    <property type="match status" value="1"/>
</dbReference>